<dbReference type="WBParaSite" id="ALUE_0000526601-mRNA-1">
    <property type="protein sequence ID" value="ALUE_0000526601-mRNA-1"/>
    <property type="gene ID" value="ALUE_0000526601"/>
</dbReference>
<accession>A0A0M3HS62</accession>
<dbReference type="AlphaFoldDB" id="A0A0M3HS62"/>
<feature type="region of interest" description="Disordered" evidence="1">
    <location>
        <begin position="25"/>
        <end position="44"/>
    </location>
</feature>
<name>A0A0M3HS62_ASCLU</name>
<reference evidence="3" key="1">
    <citation type="submission" date="2017-02" db="UniProtKB">
        <authorList>
            <consortium name="WormBaseParasite"/>
        </authorList>
    </citation>
    <scope>IDENTIFICATION</scope>
</reference>
<feature type="compositionally biased region" description="Low complexity" evidence="1">
    <location>
        <begin position="66"/>
        <end position="75"/>
    </location>
</feature>
<evidence type="ECO:0000256" key="1">
    <source>
        <dbReference type="SAM" id="MobiDB-lite"/>
    </source>
</evidence>
<evidence type="ECO:0000313" key="2">
    <source>
        <dbReference type="Proteomes" id="UP000036681"/>
    </source>
</evidence>
<dbReference type="Proteomes" id="UP000036681">
    <property type="component" value="Unplaced"/>
</dbReference>
<feature type="region of interest" description="Disordered" evidence="1">
    <location>
        <begin position="57"/>
        <end position="76"/>
    </location>
</feature>
<keyword evidence="2" id="KW-1185">Reference proteome</keyword>
<evidence type="ECO:0000313" key="3">
    <source>
        <dbReference type="WBParaSite" id="ALUE_0000526601-mRNA-1"/>
    </source>
</evidence>
<sequence length="101" mass="11291">MTVSRNHQRHLCVNDVTLHISSRIPRNKETNTTHHWHDDVHTQSKGTLMGWRKVISALPPKGHGGSTSQTGGTKSVWPPEIAALTFRTTHWTGQPRPNDGL</sequence>
<organism evidence="2 3">
    <name type="scientific">Ascaris lumbricoides</name>
    <name type="common">Giant roundworm</name>
    <dbReference type="NCBI Taxonomy" id="6252"/>
    <lineage>
        <taxon>Eukaryota</taxon>
        <taxon>Metazoa</taxon>
        <taxon>Ecdysozoa</taxon>
        <taxon>Nematoda</taxon>
        <taxon>Chromadorea</taxon>
        <taxon>Rhabditida</taxon>
        <taxon>Spirurina</taxon>
        <taxon>Ascaridomorpha</taxon>
        <taxon>Ascaridoidea</taxon>
        <taxon>Ascarididae</taxon>
        <taxon>Ascaris</taxon>
    </lineage>
</organism>
<protein>
    <submittedName>
        <fullName evidence="3">Uncharacterized protein</fullName>
    </submittedName>
</protein>
<feature type="compositionally biased region" description="Basic and acidic residues" evidence="1">
    <location>
        <begin position="26"/>
        <end position="42"/>
    </location>
</feature>
<proteinExistence type="predicted"/>